<protein>
    <submittedName>
        <fullName evidence="1">Uncharacterized protein</fullName>
    </submittedName>
</protein>
<organism evidence="1 2">
    <name type="scientific">Hypoxylon rubiginosum</name>
    <dbReference type="NCBI Taxonomy" id="110542"/>
    <lineage>
        <taxon>Eukaryota</taxon>
        <taxon>Fungi</taxon>
        <taxon>Dikarya</taxon>
        <taxon>Ascomycota</taxon>
        <taxon>Pezizomycotina</taxon>
        <taxon>Sordariomycetes</taxon>
        <taxon>Xylariomycetidae</taxon>
        <taxon>Xylariales</taxon>
        <taxon>Hypoxylaceae</taxon>
        <taxon>Hypoxylon</taxon>
    </lineage>
</organism>
<evidence type="ECO:0000313" key="1">
    <source>
        <dbReference type="EMBL" id="KAI4860487.1"/>
    </source>
</evidence>
<evidence type="ECO:0000313" key="2">
    <source>
        <dbReference type="Proteomes" id="UP001497700"/>
    </source>
</evidence>
<accession>A0ACB9YMQ9</accession>
<sequence length="391" mass="45141">MSKRSCRSCPAASVLQWKPGSEEWRYHVVNPVELQDSAAILEESPICVIFANANRIRECALCRQSFIKLFRMPEVWWSDHCRNSNGYIGSEVTRDQSSVTGFNTWAYYEMKHLDKKMDYRWDKINMFIRWVASPRRTIAIFFDTHPPIEDSIRQVLLGPDLPWLNDPFWIYARLAGEIARLQGSAVWAIRDHVRGIETETIPAGRPQPNYRRLHDIARHAIHVSESLDVTSKTMEGIIAQHQDFLSQRFSTEKIDLDSSENIGRQLLSWRHMISSLRHRSASNKDRLQNEIQLSFNIAAQHDTAISVDIGRAAQADSSAMKTIAFFTMAFLPATFLSSVFSTSFFSYSVDSGAWNVSDKFWIYWAFAIPTTFVAFVAWFFWHRIFPIAQVN</sequence>
<dbReference type="EMBL" id="MU393585">
    <property type="protein sequence ID" value="KAI4860487.1"/>
    <property type="molecule type" value="Genomic_DNA"/>
</dbReference>
<name>A0ACB9YMQ9_9PEZI</name>
<reference evidence="1 2" key="1">
    <citation type="journal article" date="2022" name="New Phytol.">
        <title>Ecological generalism drives hyperdiversity of secondary metabolite gene clusters in xylarialean endophytes.</title>
        <authorList>
            <person name="Franco M.E.E."/>
            <person name="Wisecaver J.H."/>
            <person name="Arnold A.E."/>
            <person name="Ju Y.M."/>
            <person name="Slot J.C."/>
            <person name="Ahrendt S."/>
            <person name="Moore L.P."/>
            <person name="Eastman K.E."/>
            <person name="Scott K."/>
            <person name="Konkel Z."/>
            <person name="Mondo S.J."/>
            <person name="Kuo A."/>
            <person name="Hayes R.D."/>
            <person name="Haridas S."/>
            <person name="Andreopoulos B."/>
            <person name="Riley R."/>
            <person name="LaButti K."/>
            <person name="Pangilinan J."/>
            <person name="Lipzen A."/>
            <person name="Amirebrahimi M."/>
            <person name="Yan J."/>
            <person name="Adam C."/>
            <person name="Keymanesh K."/>
            <person name="Ng V."/>
            <person name="Louie K."/>
            <person name="Northen T."/>
            <person name="Drula E."/>
            <person name="Henrissat B."/>
            <person name="Hsieh H.M."/>
            <person name="Youens-Clark K."/>
            <person name="Lutzoni F."/>
            <person name="Miadlikowska J."/>
            <person name="Eastwood D.C."/>
            <person name="Hamelin R.C."/>
            <person name="Grigoriev I.V."/>
            <person name="U'Ren J.M."/>
        </authorList>
    </citation>
    <scope>NUCLEOTIDE SEQUENCE [LARGE SCALE GENOMIC DNA]</scope>
    <source>
        <strain evidence="1 2">CBS 119005</strain>
    </source>
</reference>
<gene>
    <name evidence="1" type="ORF">F4820DRAFT_436783</name>
</gene>
<dbReference type="Proteomes" id="UP001497700">
    <property type="component" value="Unassembled WGS sequence"/>
</dbReference>
<proteinExistence type="predicted"/>
<keyword evidence="2" id="KW-1185">Reference proteome</keyword>
<comment type="caution">
    <text evidence="1">The sequence shown here is derived from an EMBL/GenBank/DDBJ whole genome shotgun (WGS) entry which is preliminary data.</text>
</comment>